<feature type="region of interest" description="Disordered" evidence="1">
    <location>
        <begin position="148"/>
        <end position="187"/>
    </location>
</feature>
<dbReference type="EMBL" id="CAADHY010000006">
    <property type="protein sequence ID" value="VFR16520.1"/>
    <property type="molecule type" value="Genomic_DNA"/>
</dbReference>
<protein>
    <submittedName>
        <fullName evidence="2">Uncharacterized protein</fullName>
    </submittedName>
</protein>
<name>A0A484NVE1_9ZZZZ</name>
<accession>A0A484NVE1</accession>
<organism evidence="2">
    <name type="scientific">plant metagenome</name>
    <dbReference type="NCBI Taxonomy" id="1297885"/>
    <lineage>
        <taxon>unclassified sequences</taxon>
        <taxon>metagenomes</taxon>
        <taxon>organismal metagenomes</taxon>
    </lineage>
</organism>
<dbReference type="InterPro" id="IPR046160">
    <property type="entry name" value="DUF6162"/>
</dbReference>
<sequence length="213" mass="21608">MPSTQVIRPAGAGHETLAVLGACALIVALAASYIGLRPAAVETQAVSANQIDARRALTPAEQGIYADLRVASEEISFAAQAEGALPGVAGLAELGLPPFVVDNSTAVRGGHAWTAQPQAAQTLYVGRSADNEVAGSFILRVPSAANAAPAADGHDHGHAGASHGLPDGEPDVWLSREASASLPDPANDAALTAAGWRQVVAQFDSGVTRQSRP</sequence>
<evidence type="ECO:0000256" key="1">
    <source>
        <dbReference type="SAM" id="MobiDB-lite"/>
    </source>
</evidence>
<dbReference type="AlphaFoldDB" id="A0A484NVE1"/>
<gene>
    <name evidence="2" type="ORF">AMP9_2235</name>
</gene>
<evidence type="ECO:0000313" key="2">
    <source>
        <dbReference type="EMBL" id="VFR16520.1"/>
    </source>
</evidence>
<proteinExistence type="predicted"/>
<dbReference type="Pfam" id="PF19659">
    <property type="entry name" value="DUF6162"/>
    <property type="match status" value="1"/>
</dbReference>
<reference evidence="2" key="1">
    <citation type="submission" date="2019-03" db="EMBL/GenBank/DDBJ databases">
        <authorList>
            <person name="Danneels B."/>
        </authorList>
    </citation>
    <scope>NUCLEOTIDE SEQUENCE</scope>
</reference>